<comment type="caution">
    <text evidence="1">The sequence shown here is derived from an EMBL/GenBank/DDBJ whole genome shotgun (WGS) entry which is preliminary data.</text>
</comment>
<evidence type="ECO:0000313" key="1">
    <source>
        <dbReference type="EMBL" id="GFR73318.1"/>
    </source>
</evidence>
<dbReference type="Proteomes" id="UP000762676">
    <property type="component" value="Unassembled WGS sequence"/>
</dbReference>
<proteinExistence type="predicted"/>
<dbReference type="AlphaFoldDB" id="A0AAV4FJ71"/>
<reference evidence="1 2" key="1">
    <citation type="journal article" date="2021" name="Elife">
        <title>Chloroplast acquisition without the gene transfer in kleptoplastic sea slugs, Plakobranchus ocellatus.</title>
        <authorList>
            <person name="Maeda T."/>
            <person name="Takahashi S."/>
            <person name="Yoshida T."/>
            <person name="Shimamura S."/>
            <person name="Takaki Y."/>
            <person name="Nagai Y."/>
            <person name="Toyoda A."/>
            <person name="Suzuki Y."/>
            <person name="Arimoto A."/>
            <person name="Ishii H."/>
            <person name="Satoh N."/>
            <person name="Nishiyama T."/>
            <person name="Hasebe M."/>
            <person name="Maruyama T."/>
            <person name="Minagawa J."/>
            <person name="Obokata J."/>
            <person name="Shigenobu S."/>
        </authorList>
    </citation>
    <scope>NUCLEOTIDE SEQUENCE [LARGE SCALE GENOMIC DNA]</scope>
</reference>
<organism evidence="1 2">
    <name type="scientific">Elysia marginata</name>
    <dbReference type="NCBI Taxonomy" id="1093978"/>
    <lineage>
        <taxon>Eukaryota</taxon>
        <taxon>Metazoa</taxon>
        <taxon>Spiralia</taxon>
        <taxon>Lophotrochozoa</taxon>
        <taxon>Mollusca</taxon>
        <taxon>Gastropoda</taxon>
        <taxon>Heterobranchia</taxon>
        <taxon>Euthyneura</taxon>
        <taxon>Panpulmonata</taxon>
        <taxon>Sacoglossa</taxon>
        <taxon>Placobranchoidea</taxon>
        <taxon>Plakobranchidae</taxon>
        <taxon>Elysia</taxon>
    </lineage>
</organism>
<protein>
    <submittedName>
        <fullName evidence="1">Uncharacterized protein</fullName>
    </submittedName>
</protein>
<sequence length="107" mass="12338">MANVHNYNIVLQSKLRRATGRKRRVPLQPEVTIHNRNVPVLTVHVVTKLLYQYGSCFTDFSTVFLESGSVLLLIIPKDEKSSSWPKNCVRRKRSDKAYFFGMDLTVL</sequence>
<keyword evidence="2" id="KW-1185">Reference proteome</keyword>
<dbReference type="EMBL" id="BMAT01011473">
    <property type="protein sequence ID" value="GFR73318.1"/>
    <property type="molecule type" value="Genomic_DNA"/>
</dbReference>
<gene>
    <name evidence="1" type="ORF">ElyMa_005727300</name>
</gene>
<name>A0AAV4FJ71_9GAST</name>
<evidence type="ECO:0000313" key="2">
    <source>
        <dbReference type="Proteomes" id="UP000762676"/>
    </source>
</evidence>
<accession>A0AAV4FJ71</accession>